<protein>
    <submittedName>
        <fullName evidence="2">Reverse transcriptase domain-containing protein</fullName>
    </submittedName>
</protein>
<dbReference type="InterPro" id="IPR043502">
    <property type="entry name" value="DNA/RNA_pol_sf"/>
</dbReference>
<keyword evidence="2" id="KW-0548">Nucleotidyltransferase</keyword>
<feature type="domain" description="Reverse transcriptase" evidence="1">
    <location>
        <begin position="1"/>
        <end position="205"/>
    </location>
</feature>
<gene>
    <name evidence="2" type="ORF">QRD43_12445</name>
</gene>
<comment type="caution">
    <text evidence="2">The sequence shown here is derived from an EMBL/GenBank/DDBJ whole genome shotgun (WGS) entry which is preliminary data.</text>
</comment>
<keyword evidence="2" id="KW-0695">RNA-directed DNA polymerase</keyword>
<evidence type="ECO:0000313" key="2">
    <source>
        <dbReference type="EMBL" id="MDL5032716.1"/>
    </source>
</evidence>
<dbReference type="Proteomes" id="UP001238603">
    <property type="component" value="Unassembled WGS sequence"/>
</dbReference>
<dbReference type="SUPFAM" id="SSF56672">
    <property type="entry name" value="DNA/RNA polymerases"/>
    <property type="match status" value="1"/>
</dbReference>
<sequence length="253" mass="28268">MPAKWLHKFERKPGRWVFEPSPEARAEGIEVKELVESRWKAPSYYFHLRQGGHVAALHRHQRNSCFIKVDIADFFGSVSRSRVSRVLKEFFSHTEARRMATASTVQHPEDPARQILPYGFVQSPLLASLVLHKSALGKRLDELRRDRRFVVTVYVDDIIVSGTDAAELGSVLTTLKAKAQRSRLPFSDEKEQGPAGSISAFNIELAAGSALSVLPPKLAEFRDAFQASTSELQRAGIQGYVRSVNPVQADTLT</sequence>
<dbReference type="InterPro" id="IPR043128">
    <property type="entry name" value="Rev_trsase/Diguanyl_cyclase"/>
</dbReference>
<keyword evidence="2" id="KW-0808">Transferase</keyword>
<dbReference type="Pfam" id="PF00078">
    <property type="entry name" value="RVT_1"/>
    <property type="match status" value="1"/>
</dbReference>
<dbReference type="Gene3D" id="3.30.70.270">
    <property type="match status" value="1"/>
</dbReference>
<dbReference type="InterPro" id="IPR000477">
    <property type="entry name" value="RT_dom"/>
</dbReference>
<organism evidence="2 3">
    <name type="scientific">Roseateles subflavus</name>
    <dbReference type="NCBI Taxonomy" id="3053353"/>
    <lineage>
        <taxon>Bacteria</taxon>
        <taxon>Pseudomonadati</taxon>
        <taxon>Pseudomonadota</taxon>
        <taxon>Betaproteobacteria</taxon>
        <taxon>Burkholderiales</taxon>
        <taxon>Sphaerotilaceae</taxon>
        <taxon>Roseateles</taxon>
    </lineage>
</organism>
<dbReference type="PROSITE" id="PS50878">
    <property type="entry name" value="RT_POL"/>
    <property type="match status" value="1"/>
</dbReference>
<dbReference type="EMBL" id="JASVDS010000003">
    <property type="protein sequence ID" value="MDL5032716.1"/>
    <property type="molecule type" value="Genomic_DNA"/>
</dbReference>
<accession>A0ABT7LIL7</accession>
<evidence type="ECO:0000313" key="3">
    <source>
        <dbReference type="Proteomes" id="UP001238603"/>
    </source>
</evidence>
<dbReference type="GO" id="GO:0003964">
    <property type="term" value="F:RNA-directed DNA polymerase activity"/>
    <property type="evidence" value="ECO:0007669"/>
    <property type="project" value="UniProtKB-KW"/>
</dbReference>
<name>A0ABT7LIL7_9BURK</name>
<reference evidence="2 3" key="1">
    <citation type="submission" date="2023-06" db="EMBL/GenBank/DDBJ databases">
        <title>Pelomonas sp. APW6 16S ribosomal RNA gene genome sequencing and assembly.</title>
        <authorList>
            <person name="Woo H."/>
        </authorList>
    </citation>
    <scope>NUCLEOTIDE SEQUENCE [LARGE SCALE GENOMIC DNA]</scope>
    <source>
        <strain evidence="2 3">APW6</strain>
    </source>
</reference>
<evidence type="ECO:0000259" key="1">
    <source>
        <dbReference type="PROSITE" id="PS50878"/>
    </source>
</evidence>
<dbReference type="RefSeq" id="WP_285982799.1">
    <property type="nucleotide sequence ID" value="NZ_JASVDS010000003.1"/>
</dbReference>
<proteinExistence type="predicted"/>
<keyword evidence="3" id="KW-1185">Reference proteome</keyword>